<dbReference type="RefSeq" id="WP_160939347.1">
    <property type="nucleotide sequence ID" value="NZ_SNVJ01000032.1"/>
</dbReference>
<protein>
    <submittedName>
        <fullName evidence="2">Class I SAM-dependent methyltransferase</fullName>
    </submittedName>
</protein>
<dbReference type="InterPro" id="IPR041698">
    <property type="entry name" value="Methyltransf_25"/>
</dbReference>
<dbReference type="OrthoDB" id="7348755at2"/>
<evidence type="ECO:0000313" key="2">
    <source>
        <dbReference type="EMBL" id="MXP65939.1"/>
    </source>
</evidence>
<comment type="caution">
    <text evidence="2">The sequence shown here is derived from an EMBL/GenBank/DDBJ whole genome shotgun (WGS) entry which is preliminary data.</text>
</comment>
<dbReference type="EMBL" id="SNVJ01000032">
    <property type="protein sequence ID" value="MXP65939.1"/>
    <property type="molecule type" value="Genomic_DNA"/>
</dbReference>
<keyword evidence="3" id="KW-1185">Reference proteome</keyword>
<name>A0A845BRC2_9PROT</name>
<dbReference type="AlphaFoldDB" id="A0A845BRC2"/>
<organism evidence="2 3">
    <name type="scientific">Teichococcus coralli</name>
    <dbReference type="NCBI Taxonomy" id="2545983"/>
    <lineage>
        <taxon>Bacteria</taxon>
        <taxon>Pseudomonadati</taxon>
        <taxon>Pseudomonadota</taxon>
        <taxon>Alphaproteobacteria</taxon>
        <taxon>Acetobacterales</taxon>
        <taxon>Roseomonadaceae</taxon>
        <taxon>Roseomonas</taxon>
    </lineage>
</organism>
<sequence length="177" mass="19382">MLAAHFACHRPEHLQHSRCCCSQCGRSRPIGGIGSAAGKADRLLVEAFDAPAAMVAAARARLESRATVHHRTFDAVAWHAAFDGIWCCASLLHVPQAAFPDVAARLLAALRPGGAWYLSFKHGEGEHGRWGRLFVDHTEVTLRAALSPLPVQLLDLWVSANRRPRRADEAWLNAVVR</sequence>
<dbReference type="Proteomes" id="UP000460715">
    <property type="component" value="Unassembled WGS sequence"/>
</dbReference>
<accession>A0A845BRC2</accession>
<dbReference type="Gene3D" id="3.40.50.150">
    <property type="entry name" value="Vaccinia Virus protein VP39"/>
    <property type="match status" value="1"/>
</dbReference>
<dbReference type="GO" id="GO:0008168">
    <property type="term" value="F:methyltransferase activity"/>
    <property type="evidence" value="ECO:0007669"/>
    <property type="project" value="UniProtKB-KW"/>
</dbReference>
<dbReference type="InterPro" id="IPR029063">
    <property type="entry name" value="SAM-dependent_MTases_sf"/>
</dbReference>
<gene>
    <name evidence="2" type="ORF">E0493_21565</name>
</gene>
<dbReference type="SUPFAM" id="SSF53335">
    <property type="entry name" value="S-adenosyl-L-methionine-dependent methyltransferases"/>
    <property type="match status" value="1"/>
</dbReference>
<dbReference type="Pfam" id="PF13649">
    <property type="entry name" value="Methyltransf_25"/>
    <property type="match status" value="1"/>
</dbReference>
<keyword evidence="2" id="KW-0808">Transferase</keyword>
<keyword evidence="2" id="KW-0489">Methyltransferase</keyword>
<feature type="domain" description="Methyltransferase" evidence="1">
    <location>
        <begin position="43"/>
        <end position="114"/>
    </location>
</feature>
<evidence type="ECO:0000259" key="1">
    <source>
        <dbReference type="Pfam" id="PF13649"/>
    </source>
</evidence>
<reference evidence="2 3" key="1">
    <citation type="submission" date="2019-03" db="EMBL/GenBank/DDBJ databases">
        <title>Roseomonas sp. a novel Roseomonas species isolated from Sea whip Gorgonian.</title>
        <authorList>
            <person name="Li F."/>
            <person name="Pan X."/>
            <person name="Huang S."/>
            <person name="Li Z."/>
            <person name="Meng B."/>
        </authorList>
    </citation>
    <scope>NUCLEOTIDE SEQUENCE [LARGE SCALE GENOMIC DNA]</scope>
    <source>
        <strain evidence="2 3">M0104</strain>
    </source>
</reference>
<evidence type="ECO:0000313" key="3">
    <source>
        <dbReference type="Proteomes" id="UP000460715"/>
    </source>
</evidence>
<proteinExistence type="predicted"/>
<dbReference type="GO" id="GO:0032259">
    <property type="term" value="P:methylation"/>
    <property type="evidence" value="ECO:0007669"/>
    <property type="project" value="UniProtKB-KW"/>
</dbReference>